<proteinExistence type="predicted"/>
<dbReference type="EMBL" id="MU003897">
    <property type="protein sequence ID" value="KAF2716084.1"/>
    <property type="molecule type" value="Genomic_DNA"/>
</dbReference>
<sequence>MDDAAATSTDSDNNIHPGMRRRGSTLRLHKHEFGHTAGTVNLLAGNVSLPKSPHLVNPAGASSQAESKLLSLPNPAQSDFRLLACRKPNLRSNSDRLPVPAFGDRLGMQCDMAFYSLALGEALIP</sequence>
<dbReference type="Proteomes" id="UP000799441">
    <property type="component" value="Unassembled WGS sequence"/>
</dbReference>
<comment type="caution">
    <text evidence="2">The sequence shown here is derived from an EMBL/GenBank/DDBJ whole genome shotgun (WGS) entry which is preliminary data.</text>
</comment>
<accession>A0A9P4UJ77</accession>
<keyword evidence="3" id="KW-1185">Reference proteome</keyword>
<evidence type="ECO:0000256" key="1">
    <source>
        <dbReference type="SAM" id="MobiDB-lite"/>
    </source>
</evidence>
<evidence type="ECO:0000313" key="3">
    <source>
        <dbReference type="Proteomes" id="UP000799441"/>
    </source>
</evidence>
<evidence type="ECO:0000313" key="2">
    <source>
        <dbReference type="EMBL" id="KAF2716084.1"/>
    </source>
</evidence>
<organism evidence="2 3">
    <name type="scientific">Polychaeton citri CBS 116435</name>
    <dbReference type="NCBI Taxonomy" id="1314669"/>
    <lineage>
        <taxon>Eukaryota</taxon>
        <taxon>Fungi</taxon>
        <taxon>Dikarya</taxon>
        <taxon>Ascomycota</taxon>
        <taxon>Pezizomycotina</taxon>
        <taxon>Dothideomycetes</taxon>
        <taxon>Dothideomycetidae</taxon>
        <taxon>Capnodiales</taxon>
        <taxon>Capnodiaceae</taxon>
        <taxon>Polychaeton</taxon>
    </lineage>
</organism>
<protein>
    <submittedName>
        <fullName evidence="2">Uncharacterized protein</fullName>
    </submittedName>
</protein>
<feature type="compositionally biased region" description="Low complexity" evidence="1">
    <location>
        <begin position="1"/>
        <end position="12"/>
    </location>
</feature>
<gene>
    <name evidence="2" type="ORF">K431DRAFT_29961</name>
</gene>
<name>A0A9P4UJ77_9PEZI</name>
<reference evidence="2" key="1">
    <citation type="journal article" date="2020" name="Stud. Mycol.">
        <title>101 Dothideomycetes genomes: a test case for predicting lifestyles and emergence of pathogens.</title>
        <authorList>
            <person name="Haridas S."/>
            <person name="Albert R."/>
            <person name="Binder M."/>
            <person name="Bloem J."/>
            <person name="Labutti K."/>
            <person name="Salamov A."/>
            <person name="Andreopoulos B."/>
            <person name="Baker S."/>
            <person name="Barry K."/>
            <person name="Bills G."/>
            <person name="Bluhm B."/>
            <person name="Cannon C."/>
            <person name="Castanera R."/>
            <person name="Culley D."/>
            <person name="Daum C."/>
            <person name="Ezra D."/>
            <person name="Gonzalez J."/>
            <person name="Henrissat B."/>
            <person name="Kuo A."/>
            <person name="Liang C."/>
            <person name="Lipzen A."/>
            <person name="Lutzoni F."/>
            <person name="Magnuson J."/>
            <person name="Mondo S."/>
            <person name="Nolan M."/>
            <person name="Ohm R."/>
            <person name="Pangilinan J."/>
            <person name="Park H.-J."/>
            <person name="Ramirez L."/>
            <person name="Alfaro M."/>
            <person name="Sun H."/>
            <person name="Tritt A."/>
            <person name="Yoshinaga Y."/>
            <person name="Zwiers L.-H."/>
            <person name="Turgeon B."/>
            <person name="Goodwin S."/>
            <person name="Spatafora J."/>
            <person name="Crous P."/>
            <person name="Grigoriev I."/>
        </authorList>
    </citation>
    <scope>NUCLEOTIDE SEQUENCE</scope>
    <source>
        <strain evidence="2">CBS 116435</strain>
    </source>
</reference>
<dbReference type="AlphaFoldDB" id="A0A9P4UJ77"/>
<feature type="region of interest" description="Disordered" evidence="1">
    <location>
        <begin position="1"/>
        <end position="24"/>
    </location>
</feature>